<reference evidence="2" key="1">
    <citation type="submission" date="2020-08" db="EMBL/GenBank/DDBJ databases">
        <title>Multicomponent nature underlies the extraordinary mechanical properties of spider dragline silk.</title>
        <authorList>
            <person name="Kono N."/>
            <person name="Nakamura H."/>
            <person name="Mori M."/>
            <person name="Yoshida Y."/>
            <person name="Ohtoshi R."/>
            <person name="Malay A.D."/>
            <person name="Moran D.A.P."/>
            <person name="Tomita M."/>
            <person name="Numata K."/>
            <person name="Arakawa K."/>
        </authorList>
    </citation>
    <scope>NUCLEOTIDE SEQUENCE</scope>
</reference>
<organism evidence="2 3">
    <name type="scientific">Nephila pilipes</name>
    <name type="common">Giant wood spider</name>
    <name type="synonym">Nephila maculata</name>
    <dbReference type="NCBI Taxonomy" id="299642"/>
    <lineage>
        <taxon>Eukaryota</taxon>
        <taxon>Metazoa</taxon>
        <taxon>Ecdysozoa</taxon>
        <taxon>Arthropoda</taxon>
        <taxon>Chelicerata</taxon>
        <taxon>Arachnida</taxon>
        <taxon>Araneae</taxon>
        <taxon>Araneomorphae</taxon>
        <taxon>Entelegynae</taxon>
        <taxon>Araneoidea</taxon>
        <taxon>Nephilidae</taxon>
        <taxon>Nephila</taxon>
    </lineage>
</organism>
<evidence type="ECO:0000256" key="1">
    <source>
        <dbReference type="SAM" id="MobiDB-lite"/>
    </source>
</evidence>
<feature type="compositionally biased region" description="Basic and acidic residues" evidence="1">
    <location>
        <begin position="1"/>
        <end position="10"/>
    </location>
</feature>
<keyword evidence="3" id="KW-1185">Reference proteome</keyword>
<feature type="region of interest" description="Disordered" evidence="1">
    <location>
        <begin position="1"/>
        <end position="23"/>
    </location>
</feature>
<evidence type="ECO:0000313" key="2">
    <source>
        <dbReference type="EMBL" id="GFS99922.1"/>
    </source>
</evidence>
<evidence type="ECO:0000313" key="3">
    <source>
        <dbReference type="Proteomes" id="UP000887013"/>
    </source>
</evidence>
<proteinExistence type="predicted"/>
<gene>
    <name evidence="2" type="ORF">NPIL_343941</name>
</gene>
<protein>
    <submittedName>
        <fullName evidence="2">Uncharacterized protein</fullName>
    </submittedName>
</protein>
<accession>A0A8X6TEK5</accession>
<dbReference type="AlphaFoldDB" id="A0A8X6TEK5"/>
<dbReference type="Proteomes" id="UP000887013">
    <property type="component" value="Unassembled WGS sequence"/>
</dbReference>
<comment type="caution">
    <text evidence="2">The sequence shown here is derived from an EMBL/GenBank/DDBJ whole genome shotgun (WGS) entry which is preliminary data.</text>
</comment>
<name>A0A8X6TEK5_NEPPI</name>
<sequence>MDESFPEKKMHSSTPANAFLPEFQSTEENKYPREHLKRILQNNAGKYVVSRENTAYSAPRSEFRRHALPDYAQCRLETDMTK</sequence>
<dbReference type="EMBL" id="BMAW01101540">
    <property type="protein sequence ID" value="GFS99922.1"/>
    <property type="molecule type" value="Genomic_DNA"/>
</dbReference>